<dbReference type="GeneID" id="78453264"/>
<feature type="active site" description="Nucleophile" evidence="6">
    <location>
        <position position="108"/>
    </location>
</feature>
<dbReference type="InterPro" id="IPR040921">
    <property type="entry name" value="Peptidase_S66C"/>
</dbReference>
<dbReference type="Pfam" id="PF02016">
    <property type="entry name" value="Peptidase_S66"/>
    <property type="match status" value="1"/>
</dbReference>
<keyword evidence="2 9" id="KW-0121">Carboxypeptidase</keyword>
<dbReference type="InterPro" id="IPR040449">
    <property type="entry name" value="Peptidase_S66_N"/>
</dbReference>
<dbReference type="InterPro" id="IPR027461">
    <property type="entry name" value="Carboxypeptidase_A_C_sf"/>
</dbReference>
<dbReference type="EC" id="3.4.17.13" evidence="9"/>
<dbReference type="SUPFAM" id="SSF52317">
    <property type="entry name" value="Class I glutamine amidotransferase-like"/>
    <property type="match status" value="1"/>
</dbReference>
<accession>A0AAX2JCU2</accession>
<keyword evidence="4 9" id="KW-0378">Hydrolase</keyword>
<dbReference type="GO" id="GO:0006508">
    <property type="term" value="P:proteolysis"/>
    <property type="evidence" value="ECO:0007669"/>
    <property type="project" value="UniProtKB-KW"/>
</dbReference>
<feature type="domain" description="LD-carboxypeptidase C-terminal" evidence="8">
    <location>
        <begin position="176"/>
        <end position="291"/>
    </location>
</feature>
<organism evidence="9 10">
    <name type="scientific">Fusobacterium ulcerans</name>
    <dbReference type="NCBI Taxonomy" id="861"/>
    <lineage>
        <taxon>Bacteria</taxon>
        <taxon>Fusobacteriati</taxon>
        <taxon>Fusobacteriota</taxon>
        <taxon>Fusobacteriia</taxon>
        <taxon>Fusobacteriales</taxon>
        <taxon>Fusobacteriaceae</taxon>
        <taxon>Fusobacterium</taxon>
    </lineage>
</organism>
<keyword evidence="5" id="KW-0720">Serine protease</keyword>
<dbReference type="InterPro" id="IPR027478">
    <property type="entry name" value="LdcA_N"/>
</dbReference>
<feature type="active site" description="Charge relay system" evidence="6">
    <location>
        <position position="276"/>
    </location>
</feature>
<dbReference type="PANTHER" id="PTHR30237:SF2">
    <property type="entry name" value="MUREIN TETRAPEPTIDE CARBOXYPEPTIDASE"/>
    <property type="match status" value="1"/>
</dbReference>
<comment type="similarity">
    <text evidence="1">Belongs to the peptidase S66 family.</text>
</comment>
<dbReference type="Proteomes" id="UP000249008">
    <property type="component" value="Chromosome 1"/>
</dbReference>
<dbReference type="CDD" id="cd07025">
    <property type="entry name" value="Peptidase_S66"/>
    <property type="match status" value="1"/>
</dbReference>
<gene>
    <name evidence="9" type="ORF">NCTC12112_01963</name>
</gene>
<proteinExistence type="inferred from homology"/>
<dbReference type="Gene3D" id="3.40.50.10740">
    <property type="entry name" value="Class I glutamine amidotransferase-like"/>
    <property type="match status" value="1"/>
</dbReference>
<evidence type="ECO:0000256" key="3">
    <source>
        <dbReference type="ARBA" id="ARBA00022670"/>
    </source>
</evidence>
<dbReference type="InterPro" id="IPR003507">
    <property type="entry name" value="S66_fam"/>
</dbReference>
<sequence length="306" mass="34366">MLGKKLKKGDTLGIIAPASFTSMENVESAKNNLEKMGFKVVLGESTKSRWYSYAGPEEVRVKDINDFFADSNIDGIICMRGGYGCNRLVEMVDYSVIEKNPKVFIGYSDITTLHMAIFQKTGLVTFHGPMAVSNFSGEYNQDTYRSFEEVLMNDNDEIVLKNFTKELGVLSEGRAEGEIVGGNLATMIASLGTEYDVDYNGKILFLEEIGEKTYKIDRMLNQLKKFKVFEKISGIILGDFRNCPADSENDMSLMDVFKDYLSDLKMPVVYDFESGHSEPMITLPMGAKVRIDTAVKEIKILEKVVR</sequence>
<evidence type="ECO:0000313" key="10">
    <source>
        <dbReference type="Proteomes" id="UP000249008"/>
    </source>
</evidence>
<dbReference type="SUPFAM" id="SSF141986">
    <property type="entry name" value="LD-carboxypeptidase A C-terminal domain-like"/>
    <property type="match status" value="1"/>
</dbReference>
<keyword evidence="3" id="KW-0645">Protease</keyword>
<dbReference type="GO" id="GO:0008236">
    <property type="term" value="F:serine-type peptidase activity"/>
    <property type="evidence" value="ECO:0007669"/>
    <property type="project" value="UniProtKB-KW"/>
</dbReference>
<dbReference type="InterPro" id="IPR029062">
    <property type="entry name" value="Class_I_gatase-like"/>
</dbReference>
<dbReference type="KEGG" id="ful:C4N20_00470"/>
<evidence type="ECO:0000259" key="7">
    <source>
        <dbReference type="Pfam" id="PF02016"/>
    </source>
</evidence>
<evidence type="ECO:0000256" key="5">
    <source>
        <dbReference type="ARBA" id="ARBA00022825"/>
    </source>
</evidence>
<name>A0AAX2JCU2_9FUSO</name>
<dbReference type="RefSeq" id="WP_005982024.1">
    <property type="nucleotide sequence ID" value="NZ_CABKNW010000005.1"/>
</dbReference>
<dbReference type="Gene3D" id="3.50.30.60">
    <property type="entry name" value="LD-carboxypeptidase A C-terminal domain-like"/>
    <property type="match status" value="1"/>
</dbReference>
<evidence type="ECO:0000313" key="9">
    <source>
        <dbReference type="EMBL" id="SQJ06268.1"/>
    </source>
</evidence>
<dbReference type="PIRSF" id="PIRSF028757">
    <property type="entry name" value="LD-carboxypeptidase"/>
    <property type="match status" value="1"/>
</dbReference>
<dbReference type="GO" id="GO:0106415">
    <property type="term" value="F:muramoyltetrapeptide carboxypeptidase activity"/>
    <property type="evidence" value="ECO:0007669"/>
    <property type="project" value="UniProtKB-EC"/>
</dbReference>
<evidence type="ECO:0000256" key="4">
    <source>
        <dbReference type="ARBA" id="ARBA00022801"/>
    </source>
</evidence>
<dbReference type="PANTHER" id="PTHR30237">
    <property type="entry name" value="MURAMOYLTETRAPEPTIDE CARBOXYPEPTIDASE"/>
    <property type="match status" value="1"/>
</dbReference>
<dbReference type="EMBL" id="LS483487">
    <property type="protein sequence ID" value="SQJ06268.1"/>
    <property type="molecule type" value="Genomic_DNA"/>
</dbReference>
<feature type="domain" description="LD-carboxypeptidase N-terminal" evidence="7">
    <location>
        <begin position="13"/>
        <end position="128"/>
    </location>
</feature>
<dbReference type="AlphaFoldDB" id="A0AAX2JCU2"/>
<evidence type="ECO:0000256" key="6">
    <source>
        <dbReference type="PIRSR" id="PIRSR028757-1"/>
    </source>
</evidence>
<protein>
    <submittedName>
        <fullName evidence="9">Murein tetrapeptide carboxypeptidase</fullName>
        <ecNumber evidence="9">3.4.17.13</ecNumber>
    </submittedName>
</protein>
<dbReference type="Pfam" id="PF17676">
    <property type="entry name" value="Peptidase_S66C"/>
    <property type="match status" value="1"/>
</dbReference>
<reference evidence="9 10" key="1">
    <citation type="submission" date="2018-06" db="EMBL/GenBank/DDBJ databases">
        <authorList>
            <consortium name="Pathogen Informatics"/>
            <person name="Doyle S."/>
        </authorList>
    </citation>
    <scope>NUCLEOTIDE SEQUENCE [LARGE SCALE GENOMIC DNA]</scope>
    <source>
        <strain evidence="9 10">NCTC12112</strain>
    </source>
</reference>
<evidence type="ECO:0000259" key="8">
    <source>
        <dbReference type="Pfam" id="PF17676"/>
    </source>
</evidence>
<feature type="active site" description="Charge relay system" evidence="6">
    <location>
        <position position="207"/>
    </location>
</feature>
<evidence type="ECO:0000256" key="2">
    <source>
        <dbReference type="ARBA" id="ARBA00022645"/>
    </source>
</evidence>
<evidence type="ECO:0000256" key="1">
    <source>
        <dbReference type="ARBA" id="ARBA00010233"/>
    </source>
</evidence>